<dbReference type="PRINTS" id="PR00719">
    <property type="entry name" value="LMWPTPASE"/>
</dbReference>
<dbReference type="InterPro" id="IPR017867">
    <property type="entry name" value="Tyr_phospatase_low_mol_wt"/>
</dbReference>
<evidence type="ECO:0000256" key="2">
    <source>
        <dbReference type="ARBA" id="ARBA00022801"/>
    </source>
</evidence>
<evidence type="ECO:0000313" key="6">
    <source>
        <dbReference type="EMBL" id="PCC39726.1"/>
    </source>
</evidence>
<dbReference type="GO" id="GO:0004725">
    <property type="term" value="F:protein tyrosine phosphatase activity"/>
    <property type="evidence" value="ECO:0007669"/>
    <property type="project" value="InterPro"/>
</dbReference>
<dbReference type="Pfam" id="PF01451">
    <property type="entry name" value="LMWPc"/>
    <property type="match status" value="1"/>
</dbReference>
<dbReference type="Proteomes" id="UP000218598">
    <property type="component" value="Unassembled WGS sequence"/>
</dbReference>
<dbReference type="InterPro" id="IPR050438">
    <property type="entry name" value="LMW_PTPase"/>
</dbReference>
<dbReference type="InterPro" id="IPR023485">
    <property type="entry name" value="Ptyr_pPase"/>
</dbReference>
<keyword evidence="2" id="KW-0378">Hydrolase</keyword>
<evidence type="ECO:0000256" key="3">
    <source>
        <dbReference type="ARBA" id="ARBA00022912"/>
    </source>
</evidence>
<reference evidence="6 7" key="1">
    <citation type="journal article" date="2017" name="Elife">
        <title>Extensive horizontal gene transfer in cheese-associated bacteria.</title>
        <authorList>
            <person name="Bonham K.S."/>
            <person name="Wolfe B.E."/>
            <person name="Dutton R.J."/>
        </authorList>
    </citation>
    <scope>NUCLEOTIDE SEQUENCE [LARGE SCALE GENOMIC DNA]</scope>
    <source>
        <strain evidence="6 7">341_9</strain>
    </source>
</reference>
<feature type="domain" description="Phosphotyrosine protein phosphatase I" evidence="5">
    <location>
        <begin position="17"/>
        <end position="181"/>
    </location>
</feature>
<evidence type="ECO:0000259" key="5">
    <source>
        <dbReference type="SMART" id="SM00226"/>
    </source>
</evidence>
<dbReference type="SUPFAM" id="SSF52788">
    <property type="entry name" value="Phosphotyrosine protein phosphatases I"/>
    <property type="match status" value="1"/>
</dbReference>
<evidence type="ECO:0000313" key="7">
    <source>
        <dbReference type="Proteomes" id="UP000218598"/>
    </source>
</evidence>
<feature type="active site" evidence="4">
    <location>
        <position position="29"/>
    </location>
</feature>
<gene>
    <name evidence="6" type="ORF">CIK66_07025</name>
</gene>
<proteinExistence type="inferred from homology"/>
<evidence type="ECO:0000256" key="1">
    <source>
        <dbReference type="ARBA" id="ARBA00011063"/>
    </source>
</evidence>
<keyword evidence="3" id="KW-0904">Protein phosphatase</keyword>
<dbReference type="Gene3D" id="3.40.50.2300">
    <property type="match status" value="1"/>
</dbReference>
<comment type="caution">
    <text evidence="6">The sequence shown here is derived from an EMBL/GenBank/DDBJ whole genome shotgun (WGS) entry which is preliminary data.</text>
</comment>
<keyword evidence="7" id="KW-1185">Reference proteome</keyword>
<sequence length="190" mass="20698">MVVTSKLPAEQSSRPVLSVLFVCTGNVCRSPFAERLLARRSPELKVSSRGIFALEGNPIDAPMAVELEARHGDPSNFHAQQVSPADLQADLVLTMSRRQRIHLLEDYPHAVRKIGLLGGAPELAAIRHRHPESPLRDVISDWSRTTVPGDRDVPDPYRQGAPAAATSAALISDLIDQLVPVLRSARVRPG</sequence>
<dbReference type="SMART" id="SM00226">
    <property type="entry name" value="LMWPc"/>
    <property type="match status" value="1"/>
</dbReference>
<dbReference type="InterPro" id="IPR036196">
    <property type="entry name" value="Ptyr_pPase_sf"/>
</dbReference>
<dbReference type="PANTHER" id="PTHR11717">
    <property type="entry name" value="LOW MOLECULAR WEIGHT PROTEIN TYROSINE PHOSPHATASE"/>
    <property type="match status" value="1"/>
</dbReference>
<comment type="similarity">
    <text evidence="1">Belongs to the low molecular weight phosphotyrosine protein phosphatase family.</text>
</comment>
<dbReference type="AlphaFoldDB" id="A0A2A3YK47"/>
<feature type="active site" description="Nucleophile" evidence="4">
    <location>
        <position position="23"/>
    </location>
</feature>
<accession>A0A2A3YK47</accession>
<dbReference type="OrthoDB" id="9784339at2"/>
<organism evidence="6 7">
    <name type="scientific">Brachybacterium alimentarium</name>
    <dbReference type="NCBI Taxonomy" id="47845"/>
    <lineage>
        <taxon>Bacteria</taxon>
        <taxon>Bacillati</taxon>
        <taxon>Actinomycetota</taxon>
        <taxon>Actinomycetes</taxon>
        <taxon>Micrococcales</taxon>
        <taxon>Dermabacteraceae</taxon>
        <taxon>Brachybacterium</taxon>
    </lineage>
</organism>
<dbReference type="EMBL" id="NRGR01000012">
    <property type="protein sequence ID" value="PCC39726.1"/>
    <property type="molecule type" value="Genomic_DNA"/>
</dbReference>
<protein>
    <recommendedName>
        <fullName evidence="5">Phosphotyrosine protein phosphatase I domain-containing protein</fullName>
    </recommendedName>
</protein>
<name>A0A2A3YK47_9MICO</name>
<dbReference type="PANTHER" id="PTHR11717:SF31">
    <property type="entry name" value="LOW MOLECULAR WEIGHT PROTEIN-TYROSINE-PHOSPHATASE ETP-RELATED"/>
    <property type="match status" value="1"/>
</dbReference>
<evidence type="ECO:0000256" key="4">
    <source>
        <dbReference type="PIRSR" id="PIRSR617867-1"/>
    </source>
</evidence>